<evidence type="ECO:0000313" key="1">
    <source>
        <dbReference type="EMBL" id="TQE32972.1"/>
    </source>
</evidence>
<dbReference type="EMBL" id="SPAZ01000160">
    <property type="protein sequence ID" value="TQE32972.1"/>
    <property type="molecule type" value="Genomic_DNA"/>
</dbReference>
<accession>A0AAE8W4M2</accession>
<gene>
    <name evidence="1" type="ORF">Sipo8835_19100</name>
</gene>
<evidence type="ECO:0000313" key="2">
    <source>
        <dbReference type="Proteomes" id="UP000318720"/>
    </source>
</evidence>
<protein>
    <submittedName>
        <fullName evidence="1">Uncharacterized protein</fullName>
    </submittedName>
</protein>
<reference evidence="1 2" key="1">
    <citation type="submission" date="2019-03" db="EMBL/GenBank/DDBJ databases">
        <title>Comparative genomic analyses of the sweetpotato soil rot pathogen, Streptomyces ipomoeae.</title>
        <authorList>
            <person name="Ruschel Soares N."/>
            <person name="Badger J.H."/>
            <person name="Huguet-Tapia J.C."/>
            <person name="Clark C.A."/>
            <person name="Pettis G.S."/>
        </authorList>
    </citation>
    <scope>NUCLEOTIDE SEQUENCE [LARGE SCALE GENOMIC DNA]</scope>
    <source>
        <strain evidence="1 2">88-35</strain>
    </source>
</reference>
<sequence>MGGIRRRAGDSALVRRDLRAAADAIRLARRALGTIRSNLFWVLVRHVAATEELTGAGRE</sequence>
<organism evidence="1 2">
    <name type="scientific">Streptomyces ipomoeae</name>
    <dbReference type="NCBI Taxonomy" id="103232"/>
    <lineage>
        <taxon>Bacteria</taxon>
        <taxon>Bacillati</taxon>
        <taxon>Actinomycetota</taxon>
        <taxon>Actinomycetes</taxon>
        <taxon>Kitasatosporales</taxon>
        <taxon>Streptomycetaceae</taxon>
        <taxon>Streptomyces</taxon>
    </lineage>
</organism>
<dbReference type="RefSeq" id="WP_141582976.1">
    <property type="nucleotide sequence ID" value="NZ_SPAZ01000160.1"/>
</dbReference>
<name>A0AAE8W4M2_9ACTN</name>
<dbReference type="Proteomes" id="UP000318720">
    <property type="component" value="Unassembled WGS sequence"/>
</dbReference>
<proteinExistence type="predicted"/>
<comment type="caution">
    <text evidence="1">The sequence shown here is derived from an EMBL/GenBank/DDBJ whole genome shotgun (WGS) entry which is preliminary data.</text>
</comment>
<dbReference type="AlphaFoldDB" id="A0AAE8W4M2"/>